<dbReference type="InterPro" id="IPR016181">
    <property type="entry name" value="Acyl_CoA_acyltransferase"/>
</dbReference>
<comment type="function">
    <text evidence="4">Functions in the N-end rule pathway of protein degradation where it conjugates Leu, Phe and, less efficiently, Met from aminoacyl-tRNAs to the N-termini of proteins containing an N-terminal arginine or lysine.</text>
</comment>
<dbReference type="InterPro" id="IPR042221">
    <property type="entry name" value="Leu/Phe-tRNA_Trfase_N"/>
</dbReference>
<dbReference type="Pfam" id="PF03588">
    <property type="entry name" value="Leu_Phe_trans"/>
    <property type="match status" value="1"/>
</dbReference>
<keyword evidence="1 4" id="KW-0963">Cytoplasm</keyword>
<reference evidence="5 7" key="2">
    <citation type="submission" date="2018-08" db="EMBL/GenBank/DDBJ databases">
        <title>Complete genome of the Arcobacter skirrowii type strain LMG 6621.</title>
        <authorList>
            <person name="Miller W.G."/>
            <person name="Yee E."/>
            <person name="Bono J.L."/>
        </authorList>
    </citation>
    <scope>NUCLEOTIDE SEQUENCE [LARGE SCALE GENOMIC DNA]</scope>
    <source>
        <strain evidence="5 7">CCUG 10374</strain>
    </source>
</reference>
<dbReference type="PANTHER" id="PTHR30098:SF2">
    <property type="entry name" value="LEUCYL_PHENYLALANYL-TRNA--PROTEIN TRANSFERASE"/>
    <property type="match status" value="1"/>
</dbReference>
<evidence type="ECO:0000313" key="8">
    <source>
        <dbReference type="Proteomes" id="UP000290580"/>
    </source>
</evidence>
<dbReference type="InterPro" id="IPR004616">
    <property type="entry name" value="Leu/Phe-tRNA_Trfase"/>
</dbReference>
<keyword evidence="8" id="KW-1185">Reference proteome</keyword>
<dbReference type="Proteomes" id="UP000290580">
    <property type="component" value="Unassembled WGS sequence"/>
</dbReference>
<proteinExistence type="inferred from homology"/>
<dbReference type="HAMAP" id="MF_00688">
    <property type="entry name" value="Leu_Phe_trans"/>
    <property type="match status" value="1"/>
</dbReference>
<dbReference type="AlphaFoldDB" id="A0AAD0SRA8"/>
<sequence length="224" mass="26192">MELLDKKNKIWLLDDEDYNFPTLKDMKDDLVAIGGNFHPQRLINAYSNGLFPWFIDDLGYIHWFCPQKRMVLKPNEMKISKSLKKSIFNRGFEVKSNTNFIEVIKNCSDIKRKHENDTWIDENFIKAYTLMHNLDFANSIEVYLDKKLVGGLYGILINNVFCGESMFSLVNDASKVAFYHLCQWALKNDIKLIDCQVYNPHLASLGAYEISREEYLKILNTPIF</sequence>
<dbReference type="SUPFAM" id="SSF55729">
    <property type="entry name" value="Acyl-CoA N-acyltransferases (Nat)"/>
    <property type="match status" value="1"/>
</dbReference>
<comment type="catalytic activity">
    <reaction evidence="4">
        <text>N-terminal L-lysyl-[protein] + L-leucyl-tRNA(Leu) = N-terminal L-leucyl-L-lysyl-[protein] + tRNA(Leu) + H(+)</text>
        <dbReference type="Rhea" id="RHEA:12340"/>
        <dbReference type="Rhea" id="RHEA-COMP:9613"/>
        <dbReference type="Rhea" id="RHEA-COMP:9622"/>
        <dbReference type="Rhea" id="RHEA-COMP:12670"/>
        <dbReference type="Rhea" id="RHEA-COMP:12671"/>
        <dbReference type="ChEBI" id="CHEBI:15378"/>
        <dbReference type="ChEBI" id="CHEBI:65249"/>
        <dbReference type="ChEBI" id="CHEBI:78442"/>
        <dbReference type="ChEBI" id="CHEBI:78494"/>
        <dbReference type="ChEBI" id="CHEBI:133043"/>
        <dbReference type="EC" id="2.3.2.6"/>
    </reaction>
</comment>
<dbReference type="EMBL" id="CP032099">
    <property type="protein sequence ID" value="AXX85020.1"/>
    <property type="molecule type" value="Genomic_DNA"/>
</dbReference>
<comment type="catalytic activity">
    <reaction evidence="4">
        <text>L-phenylalanyl-tRNA(Phe) + an N-terminal L-alpha-aminoacyl-[protein] = an N-terminal L-phenylalanyl-L-alpha-aminoacyl-[protein] + tRNA(Phe)</text>
        <dbReference type="Rhea" id="RHEA:43632"/>
        <dbReference type="Rhea" id="RHEA-COMP:9668"/>
        <dbReference type="Rhea" id="RHEA-COMP:9699"/>
        <dbReference type="Rhea" id="RHEA-COMP:10636"/>
        <dbReference type="Rhea" id="RHEA-COMP:10637"/>
        <dbReference type="ChEBI" id="CHEBI:78442"/>
        <dbReference type="ChEBI" id="CHEBI:78531"/>
        <dbReference type="ChEBI" id="CHEBI:78597"/>
        <dbReference type="ChEBI" id="CHEBI:83561"/>
        <dbReference type="EC" id="2.3.2.6"/>
    </reaction>
</comment>
<evidence type="ECO:0000256" key="3">
    <source>
        <dbReference type="ARBA" id="ARBA00023315"/>
    </source>
</evidence>
<protein>
    <recommendedName>
        <fullName evidence="4">Leucyl/phenylalanyl-tRNA--protein transferase</fullName>
        <ecNumber evidence="4">2.3.2.6</ecNumber>
    </recommendedName>
    <alternativeName>
        <fullName evidence="4">L/F-transferase</fullName>
    </alternativeName>
    <alternativeName>
        <fullName evidence="4">Leucyltransferase</fullName>
    </alternativeName>
    <alternativeName>
        <fullName evidence="4">Phenyalanyltransferase</fullName>
    </alternativeName>
</protein>
<accession>A0AAD0SRA8</accession>
<dbReference type="Gene3D" id="3.40.630.70">
    <property type="entry name" value="Leucyl/phenylalanyl-tRNA-protein transferase, C-terminal domain"/>
    <property type="match status" value="1"/>
</dbReference>
<dbReference type="RefSeq" id="WP_066350866.1">
    <property type="nucleotide sequence ID" value="NZ_CP032099.1"/>
</dbReference>
<gene>
    <name evidence="4 5" type="primary">aat</name>
    <name evidence="5" type="ORF">ASKIR_1214</name>
    <name evidence="6" type="ORF">CP959_05920</name>
</gene>
<comment type="catalytic activity">
    <reaction evidence="4">
        <text>N-terminal L-arginyl-[protein] + L-leucyl-tRNA(Leu) = N-terminal L-leucyl-L-arginyl-[protein] + tRNA(Leu) + H(+)</text>
        <dbReference type="Rhea" id="RHEA:50416"/>
        <dbReference type="Rhea" id="RHEA-COMP:9613"/>
        <dbReference type="Rhea" id="RHEA-COMP:9622"/>
        <dbReference type="Rhea" id="RHEA-COMP:12672"/>
        <dbReference type="Rhea" id="RHEA-COMP:12673"/>
        <dbReference type="ChEBI" id="CHEBI:15378"/>
        <dbReference type="ChEBI" id="CHEBI:64719"/>
        <dbReference type="ChEBI" id="CHEBI:78442"/>
        <dbReference type="ChEBI" id="CHEBI:78494"/>
        <dbReference type="ChEBI" id="CHEBI:133044"/>
        <dbReference type="EC" id="2.3.2.6"/>
    </reaction>
</comment>
<organism evidence="5 7">
    <name type="scientific">Aliarcobacter skirrowii CCUG 10374</name>
    <dbReference type="NCBI Taxonomy" id="1032239"/>
    <lineage>
        <taxon>Bacteria</taxon>
        <taxon>Pseudomonadati</taxon>
        <taxon>Campylobacterota</taxon>
        <taxon>Epsilonproteobacteria</taxon>
        <taxon>Campylobacterales</taxon>
        <taxon>Arcobacteraceae</taxon>
        <taxon>Aliarcobacter</taxon>
    </lineage>
</organism>
<comment type="subcellular location">
    <subcellularLocation>
        <location evidence="4">Cytoplasm</location>
    </subcellularLocation>
</comment>
<comment type="similarity">
    <text evidence="4">Belongs to the L/F-transferase family.</text>
</comment>
<dbReference type="GO" id="GO:0005737">
    <property type="term" value="C:cytoplasm"/>
    <property type="evidence" value="ECO:0007669"/>
    <property type="project" value="UniProtKB-SubCell"/>
</dbReference>
<dbReference type="GO" id="GO:0008914">
    <property type="term" value="F:leucyl-tRNA--protein transferase activity"/>
    <property type="evidence" value="ECO:0007669"/>
    <property type="project" value="UniProtKB-UniRule"/>
</dbReference>
<reference evidence="6 8" key="1">
    <citation type="submission" date="2017-09" db="EMBL/GenBank/DDBJ databases">
        <title>Genomics of the genus Arcobacter.</title>
        <authorList>
            <person name="Perez-Cataluna A."/>
            <person name="Figueras M.J."/>
            <person name="Salas-Masso N."/>
        </authorList>
    </citation>
    <scope>NUCLEOTIDE SEQUENCE [LARGE SCALE GENOMIC DNA]</scope>
    <source>
        <strain evidence="6 8">LMG 6621</strain>
    </source>
</reference>
<dbReference type="NCBIfam" id="TIGR00667">
    <property type="entry name" value="aat"/>
    <property type="match status" value="1"/>
</dbReference>
<evidence type="ECO:0000313" key="6">
    <source>
        <dbReference type="EMBL" id="RXI25838.1"/>
    </source>
</evidence>
<dbReference type="GeneID" id="61750965"/>
<evidence type="ECO:0000313" key="5">
    <source>
        <dbReference type="EMBL" id="AXX85020.1"/>
    </source>
</evidence>
<name>A0AAD0SRA8_9BACT</name>
<dbReference type="PANTHER" id="PTHR30098">
    <property type="entry name" value="LEUCYL/PHENYLALANYL-TRNA--PROTEIN TRANSFERASE"/>
    <property type="match status" value="1"/>
</dbReference>
<dbReference type="EC" id="2.3.2.6" evidence="4"/>
<keyword evidence="3 4" id="KW-0012">Acyltransferase</keyword>
<dbReference type="InterPro" id="IPR042203">
    <property type="entry name" value="Leu/Phe-tRNA_Trfase_C"/>
</dbReference>
<dbReference type="Gene3D" id="3.30.70.3550">
    <property type="entry name" value="Leucyl/phenylalanyl-tRNA-protein transferase, N-terminal domain"/>
    <property type="match status" value="1"/>
</dbReference>
<dbReference type="GO" id="GO:0030163">
    <property type="term" value="P:protein catabolic process"/>
    <property type="evidence" value="ECO:0007669"/>
    <property type="project" value="UniProtKB-UniRule"/>
</dbReference>
<evidence type="ECO:0000313" key="7">
    <source>
        <dbReference type="Proteomes" id="UP000262029"/>
    </source>
</evidence>
<evidence type="ECO:0000256" key="2">
    <source>
        <dbReference type="ARBA" id="ARBA00022679"/>
    </source>
</evidence>
<dbReference type="Proteomes" id="UP000262029">
    <property type="component" value="Chromosome"/>
</dbReference>
<evidence type="ECO:0000256" key="1">
    <source>
        <dbReference type="ARBA" id="ARBA00022490"/>
    </source>
</evidence>
<dbReference type="EMBL" id="NXIC01000003">
    <property type="protein sequence ID" value="RXI25838.1"/>
    <property type="molecule type" value="Genomic_DNA"/>
</dbReference>
<evidence type="ECO:0000256" key="4">
    <source>
        <dbReference type="HAMAP-Rule" id="MF_00688"/>
    </source>
</evidence>
<keyword evidence="2 4" id="KW-0808">Transferase</keyword>